<dbReference type="InterPro" id="IPR050361">
    <property type="entry name" value="MPP/UQCRC_Complex"/>
</dbReference>
<organism evidence="5 6">
    <name type="scientific">Candidatus Enterousia intestinigallinarum</name>
    <dbReference type="NCBI Taxonomy" id="2840790"/>
    <lineage>
        <taxon>Bacteria</taxon>
        <taxon>Pseudomonadati</taxon>
        <taxon>Pseudomonadota</taxon>
        <taxon>Alphaproteobacteria</taxon>
        <taxon>Candidatus Enterousia</taxon>
    </lineage>
</organism>
<dbReference type="EMBL" id="DVJI01000003">
    <property type="protein sequence ID" value="HIS70455.1"/>
    <property type="molecule type" value="Genomic_DNA"/>
</dbReference>
<keyword evidence="2" id="KW-0378">Hydrolase</keyword>
<dbReference type="AlphaFoldDB" id="A0A9D1FFF5"/>
<gene>
    <name evidence="5" type="ORF">IAD02_00495</name>
</gene>
<dbReference type="Gene3D" id="3.30.830.10">
    <property type="entry name" value="Metalloenzyme, LuxS/M16 peptidase-like"/>
    <property type="match status" value="2"/>
</dbReference>
<name>A0A9D1FFF5_9PROT</name>
<evidence type="ECO:0000256" key="2">
    <source>
        <dbReference type="ARBA" id="ARBA00023049"/>
    </source>
</evidence>
<protein>
    <submittedName>
        <fullName evidence="5">Insulinase family protein</fullName>
    </submittedName>
</protein>
<dbReference type="Proteomes" id="UP000886742">
    <property type="component" value="Unassembled WGS sequence"/>
</dbReference>
<evidence type="ECO:0000313" key="6">
    <source>
        <dbReference type="Proteomes" id="UP000886742"/>
    </source>
</evidence>
<feature type="domain" description="Peptidase M16 N-terminal" evidence="3">
    <location>
        <begin position="22"/>
        <end position="137"/>
    </location>
</feature>
<feature type="domain" description="Peptidase M16 C-terminal" evidence="4">
    <location>
        <begin position="168"/>
        <end position="342"/>
    </location>
</feature>
<evidence type="ECO:0000313" key="5">
    <source>
        <dbReference type="EMBL" id="HIS70455.1"/>
    </source>
</evidence>
<dbReference type="InterPro" id="IPR007863">
    <property type="entry name" value="Peptidase_M16_C"/>
</dbReference>
<dbReference type="PANTHER" id="PTHR11851">
    <property type="entry name" value="METALLOPROTEASE"/>
    <property type="match status" value="1"/>
</dbReference>
<dbReference type="InterPro" id="IPR011249">
    <property type="entry name" value="Metalloenz_LuxS/M16"/>
</dbReference>
<reference evidence="5" key="1">
    <citation type="submission" date="2020-10" db="EMBL/GenBank/DDBJ databases">
        <authorList>
            <person name="Gilroy R."/>
        </authorList>
    </citation>
    <scope>NUCLEOTIDE SEQUENCE</scope>
    <source>
        <strain evidence="5">ChiGjej3B3-5194</strain>
    </source>
</reference>
<evidence type="ECO:0000259" key="4">
    <source>
        <dbReference type="Pfam" id="PF05193"/>
    </source>
</evidence>
<comment type="similarity">
    <text evidence="1">Belongs to the peptidase M16 family.</text>
</comment>
<dbReference type="GO" id="GO:0008237">
    <property type="term" value="F:metallopeptidase activity"/>
    <property type="evidence" value="ECO:0007669"/>
    <property type="project" value="UniProtKB-KW"/>
</dbReference>
<dbReference type="Pfam" id="PF05193">
    <property type="entry name" value="Peptidase_M16_C"/>
    <property type="match status" value="1"/>
</dbReference>
<dbReference type="PANTHER" id="PTHR11851:SF49">
    <property type="entry name" value="MITOCHONDRIAL-PROCESSING PEPTIDASE SUBUNIT ALPHA"/>
    <property type="match status" value="1"/>
</dbReference>
<evidence type="ECO:0000259" key="3">
    <source>
        <dbReference type="Pfam" id="PF00675"/>
    </source>
</evidence>
<dbReference type="Pfam" id="PF00675">
    <property type="entry name" value="Peptidase_M16"/>
    <property type="match status" value="1"/>
</dbReference>
<keyword evidence="2" id="KW-0645">Protease</keyword>
<dbReference type="GO" id="GO:0046872">
    <property type="term" value="F:metal ion binding"/>
    <property type="evidence" value="ECO:0007669"/>
    <property type="project" value="InterPro"/>
</dbReference>
<dbReference type="InterPro" id="IPR011765">
    <property type="entry name" value="Pept_M16_N"/>
</dbReference>
<evidence type="ECO:0000256" key="1">
    <source>
        <dbReference type="ARBA" id="ARBA00007261"/>
    </source>
</evidence>
<dbReference type="SUPFAM" id="SSF63411">
    <property type="entry name" value="LuxS/MPP-like metallohydrolase"/>
    <property type="match status" value="2"/>
</dbReference>
<reference evidence="5" key="2">
    <citation type="journal article" date="2021" name="PeerJ">
        <title>Extensive microbial diversity within the chicken gut microbiome revealed by metagenomics and culture.</title>
        <authorList>
            <person name="Gilroy R."/>
            <person name="Ravi A."/>
            <person name="Getino M."/>
            <person name="Pursley I."/>
            <person name="Horton D.L."/>
            <person name="Alikhan N.F."/>
            <person name="Baker D."/>
            <person name="Gharbi K."/>
            <person name="Hall N."/>
            <person name="Watson M."/>
            <person name="Adriaenssens E.M."/>
            <person name="Foster-Nyarko E."/>
            <person name="Jarju S."/>
            <person name="Secka A."/>
            <person name="Antonio M."/>
            <person name="Oren A."/>
            <person name="Chaudhuri R.R."/>
            <person name="La Ragione R."/>
            <person name="Hildebrand F."/>
            <person name="Pallen M.J."/>
        </authorList>
    </citation>
    <scope>NUCLEOTIDE SEQUENCE</scope>
    <source>
        <strain evidence="5">ChiGjej3B3-5194</strain>
    </source>
</reference>
<sequence>MKFEPQLHRLPNGLTVILDPMDAETVSFCVLFCTGSRDESPTEYGLTHFCEHMLCKGTPRFPDKKSVDDYFDYYSGTRNAATGNRHLKFYGRILAENTDKLVDYIGDQLQNSVFDPKKIEIEHDVVCDELRRALDNPFRQYDDFTSRELFNYATFSTRNLGTIESINSFNRDTIIEFLSRRLSAKNCIICASGKIDNPDRLLKYIEKTFAFLPSIDVPENDSIEYTPKIAHNSQPDKQNVKIRILFTNKCGYGYDDLYQNHCVGFFERYITRELNNIIRHENGLVYGFGSIGFGNEKFSVNGFATETATKNIEKCVALIAKNAYRIYTENKITDDDIDKMKRSAKLGRADFIESSGQRCGRLIGFYRDYGRLYDFYKLTKLYDSATADDVIKYSRGYFDGPISILTQGADFDTDLGAVWRENFK</sequence>
<proteinExistence type="inferred from homology"/>
<comment type="caution">
    <text evidence="5">The sequence shown here is derived from an EMBL/GenBank/DDBJ whole genome shotgun (WGS) entry which is preliminary data.</text>
</comment>
<accession>A0A9D1FFF5</accession>
<keyword evidence="2" id="KW-0482">Metalloprotease</keyword>